<reference evidence="1 2" key="1">
    <citation type="journal article" date="2018" name="Genome Biol. Evol.">
        <title>Multiple Roots of Fruiting Body Formation in Amoebozoa.</title>
        <authorList>
            <person name="Hillmann F."/>
            <person name="Forbes G."/>
            <person name="Novohradska S."/>
            <person name="Ferling I."/>
            <person name="Riege K."/>
            <person name="Groth M."/>
            <person name="Westermann M."/>
            <person name="Marz M."/>
            <person name="Spaller T."/>
            <person name="Winckler T."/>
            <person name="Schaap P."/>
            <person name="Glockner G."/>
        </authorList>
    </citation>
    <scope>NUCLEOTIDE SEQUENCE [LARGE SCALE GENOMIC DNA]</scope>
    <source>
        <strain evidence="1 2">Jena</strain>
    </source>
</reference>
<name>A0A2P6NV53_9EUKA</name>
<evidence type="ECO:0000313" key="1">
    <source>
        <dbReference type="EMBL" id="PRP87854.1"/>
    </source>
</evidence>
<keyword evidence="2" id="KW-1185">Reference proteome</keyword>
<accession>A0A2P6NV53</accession>
<protein>
    <submittedName>
        <fullName evidence="1">Uncharacterized protein</fullName>
    </submittedName>
</protein>
<dbReference type="Proteomes" id="UP000241769">
    <property type="component" value="Unassembled WGS sequence"/>
</dbReference>
<comment type="caution">
    <text evidence="1">The sequence shown here is derived from an EMBL/GenBank/DDBJ whole genome shotgun (WGS) entry which is preliminary data.</text>
</comment>
<evidence type="ECO:0000313" key="2">
    <source>
        <dbReference type="Proteomes" id="UP000241769"/>
    </source>
</evidence>
<dbReference type="InParanoid" id="A0A2P6NV53"/>
<sequence>MCVDEELWINWDPPVKLIRSHFLDVVWHQSVYNKPTTGLLFHVPLLRGSDHIKNALGKPRKDGYFFDSCQLTAFTETESSGLATEIRPEG</sequence>
<dbReference type="AlphaFoldDB" id="A0A2P6NV53"/>
<organism evidence="1 2">
    <name type="scientific">Planoprotostelium fungivorum</name>
    <dbReference type="NCBI Taxonomy" id="1890364"/>
    <lineage>
        <taxon>Eukaryota</taxon>
        <taxon>Amoebozoa</taxon>
        <taxon>Evosea</taxon>
        <taxon>Variosea</taxon>
        <taxon>Cavosteliida</taxon>
        <taxon>Cavosteliaceae</taxon>
        <taxon>Planoprotostelium</taxon>
    </lineage>
</organism>
<proteinExistence type="predicted"/>
<gene>
    <name evidence="1" type="ORF">PROFUN_04328</name>
</gene>
<dbReference type="EMBL" id="MDYQ01000017">
    <property type="protein sequence ID" value="PRP87854.1"/>
    <property type="molecule type" value="Genomic_DNA"/>
</dbReference>